<comment type="caution">
    <text evidence="1">The sequence shown here is derived from an EMBL/GenBank/DDBJ whole genome shotgun (WGS) entry which is preliminary data.</text>
</comment>
<dbReference type="EMBL" id="JAGQLK010000059">
    <property type="protein sequence ID" value="MCA9383356.1"/>
    <property type="molecule type" value="Genomic_DNA"/>
</dbReference>
<organism evidence="1 2">
    <name type="scientific">Candidatus Dojkabacteria bacterium</name>
    <dbReference type="NCBI Taxonomy" id="2099670"/>
    <lineage>
        <taxon>Bacteria</taxon>
        <taxon>Candidatus Dojkabacteria</taxon>
    </lineage>
</organism>
<reference evidence="1" key="1">
    <citation type="submission" date="2020-04" db="EMBL/GenBank/DDBJ databases">
        <authorList>
            <person name="Zhang T."/>
        </authorList>
    </citation>
    <scope>NUCLEOTIDE SEQUENCE</scope>
    <source>
        <strain evidence="1">HKST-UBA14</strain>
    </source>
</reference>
<sequence length="358" mass="39971">MSENPYFKRDLARRYADVFLNQSGYPGAFDALAGRFDEATQVLNTHDQLSKGTKLELLGHQGFWEGYKQNWSASQSLAAALNLVALKTGFDLRFNSREYAISMGPYALSIWETMHSSPRMSCEYFCLNDRELQEAHNLISQAVRSPEYILENLGIMQRQHGQDSAFEPLLAQLTEYEEYPMTSNQAIIRSFPTCTQQVLSLRQVIAESSASVSLVIANGYLGNMHNIGVLLPNNPAVIDSFIAMDSQLVSQNQGTSEGFISWGSIIQPRGIDFDAITIVDPSIVQFTRFQKMMHAGDKVITDILSPQDGLNLVRDIAPDFITEDGVFIGPASMYIYLACHLGTDDPVFEVDKSFLHVK</sequence>
<name>A0A955L614_9BACT</name>
<accession>A0A955L614</accession>
<proteinExistence type="predicted"/>
<evidence type="ECO:0000313" key="1">
    <source>
        <dbReference type="EMBL" id="MCA9383356.1"/>
    </source>
</evidence>
<gene>
    <name evidence="1" type="ORF">KC909_03250</name>
</gene>
<dbReference type="AlphaFoldDB" id="A0A955L614"/>
<protein>
    <submittedName>
        <fullName evidence="1">Uncharacterized protein</fullName>
    </submittedName>
</protein>
<evidence type="ECO:0000313" key="2">
    <source>
        <dbReference type="Proteomes" id="UP000783287"/>
    </source>
</evidence>
<dbReference type="Proteomes" id="UP000783287">
    <property type="component" value="Unassembled WGS sequence"/>
</dbReference>
<reference evidence="1" key="2">
    <citation type="journal article" date="2021" name="Microbiome">
        <title>Successional dynamics and alternative stable states in a saline activated sludge microbial community over 9 years.</title>
        <authorList>
            <person name="Wang Y."/>
            <person name="Ye J."/>
            <person name="Ju F."/>
            <person name="Liu L."/>
            <person name="Boyd J.A."/>
            <person name="Deng Y."/>
            <person name="Parks D.H."/>
            <person name="Jiang X."/>
            <person name="Yin X."/>
            <person name="Woodcroft B.J."/>
            <person name="Tyson G.W."/>
            <person name="Hugenholtz P."/>
            <person name="Polz M.F."/>
            <person name="Zhang T."/>
        </authorList>
    </citation>
    <scope>NUCLEOTIDE SEQUENCE</scope>
    <source>
        <strain evidence="1">HKST-UBA14</strain>
    </source>
</reference>